<dbReference type="EMBL" id="NBNE01005528">
    <property type="protein sequence ID" value="OWZ03426.1"/>
    <property type="molecule type" value="Genomic_DNA"/>
</dbReference>
<name>A0A225VCK9_9STRA</name>
<gene>
    <name evidence="2" type="ORF">PHMEG_00024849</name>
</gene>
<reference evidence="3" key="1">
    <citation type="submission" date="2017-03" db="EMBL/GenBank/DDBJ databases">
        <title>Phytopthora megakarya and P. palmivora, two closely related causual agents of cacao black pod achieved similar genome size and gene model numbers by different mechanisms.</title>
        <authorList>
            <person name="Ali S."/>
            <person name="Shao J."/>
            <person name="Larry D.J."/>
            <person name="Kronmiller B."/>
            <person name="Shen D."/>
            <person name="Strem M.D."/>
            <person name="Melnick R.L."/>
            <person name="Guiltinan M.J."/>
            <person name="Tyler B.M."/>
            <person name="Meinhardt L.W."/>
            <person name="Bailey B.A."/>
        </authorList>
    </citation>
    <scope>NUCLEOTIDE SEQUENCE [LARGE SCALE GENOMIC DNA]</scope>
    <source>
        <strain evidence="3">zdho120</strain>
    </source>
</reference>
<keyword evidence="3" id="KW-1185">Reference proteome</keyword>
<feature type="compositionally biased region" description="Low complexity" evidence="1">
    <location>
        <begin position="118"/>
        <end position="145"/>
    </location>
</feature>
<feature type="compositionally biased region" description="Acidic residues" evidence="1">
    <location>
        <begin position="596"/>
        <end position="631"/>
    </location>
</feature>
<feature type="region of interest" description="Disordered" evidence="1">
    <location>
        <begin position="582"/>
        <end position="631"/>
    </location>
</feature>
<feature type="compositionally biased region" description="Basic residues" evidence="1">
    <location>
        <begin position="160"/>
        <end position="171"/>
    </location>
</feature>
<organism evidence="2 3">
    <name type="scientific">Phytophthora megakarya</name>
    <dbReference type="NCBI Taxonomy" id="4795"/>
    <lineage>
        <taxon>Eukaryota</taxon>
        <taxon>Sar</taxon>
        <taxon>Stramenopiles</taxon>
        <taxon>Oomycota</taxon>
        <taxon>Peronosporomycetes</taxon>
        <taxon>Peronosporales</taxon>
        <taxon>Peronosporaceae</taxon>
        <taxon>Phytophthora</taxon>
    </lineage>
</organism>
<evidence type="ECO:0000313" key="2">
    <source>
        <dbReference type="EMBL" id="OWZ03426.1"/>
    </source>
</evidence>
<feature type="compositionally biased region" description="Polar residues" evidence="1">
    <location>
        <begin position="90"/>
        <end position="114"/>
    </location>
</feature>
<protein>
    <submittedName>
        <fullName evidence="2">Uncharacterized protein</fullName>
    </submittedName>
</protein>
<feature type="region of interest" description="Disordered" evidence="1">
    <location>
        <begin position="1"/>
        <end position="182"/>
    </location>
</feature>
<dbReference type="Proteomes" id="UP000198211">
    <property type="component" value="Unassembled WGS sequence"/>
</dbReference>
<evidence type="ECO:0000313" key="3">
    <source>
        <dbReference type="Proteomes" id="UP000198211"/>
    </source>
</evidence>
<sequence length="631" mass="70401">MEDHQEEVPVSRTSKLRRLKRSALFDSSESSGESGNDVPPYEYSEGEISGAEALTDLNSQSSVIEKEAVEPPQTSPSPNLAEEKPAAPPSHSSGESVPLSTTPVAYTPSQNQPAKLSVAPPTVPVTAEVTQSSVPSEPSRPVEPSGGTQSTSPIVIQCKPRTKGKPTKKTRSGSGSQTSVSSRRVITASPKLKLTIKFLKKVLKWASGYISPSFALRGSDKCWMRILKARVPTPFPAKLQIQRLLRQFPAQACLFDTTEFDQEDSLSQRAPPDLRYRGYWRNFRGACHRKDPELGFSQCERDHWIPPRAVGLFITMAFTNLRLNTSNLDRLEILEIKARLDAVDDAWRDYNLDRVKRNGRLRTKNLYVCWKWSLEFPPPVDCMIPEFLFEPTMPLYGMEYLTWIPKTPIWLKEVAELDAREPWRNYWLDCPEKHPYNTTFYPCNPDRPLFVPVGHSLASVGPLIVRDPALTNAEIVGGWEQTFQGSPPVIPHNTTLYPCNPDRPLFVPVGHSLGSVGPLIVRDPALTNAEIVGGWEQTFQGSPPVVESLIAYDPTPKDLVEPADPPELLLLDRLMTLAKDTDFTLDNGDPAPTSREEDDEVSEGEESEQEEIEEPPPIIEDEDEDSSTQII</sequence>
<evidence type="ECO:0000256" key="1">
    <source>
        <dbReference type="SAM" id="MobiDB-lite"/>
    </source>
</evidence>
<dbReference type="AlphaFoldDB" id="A0A225VCK9"/>
<comment type="caution">
    <text evidence="2">The sequence shown here is derived from an EMBL/GenBank/DDBJ whole genome shotgun (WGS) entry which is preliminary data.</text>
</comment>
<accession>A0A225VCK9</accession>
<proteinExistence type="predicted"/>
<feature type="compositionally biased region" description="Low complexity" evidence="1">
    <location>
        <begin position="172"/>
        <end position="182"/>
    </location>
</feature>